<organism evidence="8 9">
    <name type="scientific">Aspergillus wentii DTO 134E9</name>
    <dbReference type="NCBI Taxonomy" id="1073089"/>
    <lineage>
        <taxon>Eukaryota</taxon>
        <taxon>Fungi</taxon>
        <taxon>Dikarya</taxon>
        <taxon>Ascomycota</taxon>
        <taxon>Pezizomycotina</taxon>
        <taxon>Eurotiomycetes</taxon>
        <taxon>Eurotiomycetidae</taxon>
        <taxon>Eurotiales</taxon>
        <taxon>Aspergillaceae</taxon>
        <taxon>Aspergillus</taxon>
        <taxon>Aspergillus subgen. Cremei</taxon>
    </lineage>
</organism>
<dbReference type="RefSeq" id="XP_040689926.1">
    <property type="nucleotide sequence ID" value="XM_040831014.1"/>
</dbReference>
<keyword evidence="4" id="KW-0804">Transcription</keyword>
<gene>
    <name evidence="8" type="ORF">ASPWEDRAFT_173034</name>
</gene>
<keyword evidence="2" id="KW-0805">Transcription regulation</keyword>
<dbReference type="Gene3D" id="4.10.240.10">
    <property type="entry name" value="Zn(2)-C6 fungal-type DNA-binding domain"/>
    <property type="match status" value="1"/>
</dbReference>
<evidence type="ECO:0000256" key="2">
    <source>
        <dbReference type="ARBA" id="ARBA00023015"/>
    </source>
</evidence>
<dbReference type="CDD" id="cd00067">
    <property type="entry name" value="GAL4"/>
    <property type="match status" value="1"/>
</dbReference>
<dbReference type="Pfam" id="PF11951">
    <property type="entry name" value="Fungal_trans_2"/>
    <property type="match status" value="1"/>
</dbReference>
<dbReference type="EMBL" id="KV878212">
    <property type="protein sequence ID" value="OJJ36250.1"/>
    <property type="molecule type" value="Genomic_DNA"/>
</dbReference>
<sequence length="502" mass="56552">MRLPGPACATCREKCRRCDRGRPECQRCVSKGLPCGGYPDKYQFCGPTRKKRKERPSTDGPAARTRRGRVSQVDSDIPEQTVDNIPTRPEEISNNNGNIQPPTPHTARSPSEIEQVLMLEETEMLLSYYDKRICPFQIALADKMDNPYRTYILPLANKQIQLLYAVLGLSACHLGQFKSDEHLRETVAVGYRVKAIRGLGEAIKKGSSGVPTEDERDAIFVTIQILLLQDICETGISTHGVHITGAVSICNQLMLGESLTRDHERTVFFLGNLAWLDIIRGFAGPERLCFSPELRETIVSLTDMKFERVNGCPKEIFLIIGRALDHAKAHAAGEIETEQYKQVLYTARRDLLSWNQNSCIYPDEDPRWRSVADAFRHACILRISRLLDVSQPAEALEIQNSVTAILDAVANIEKDHPLIHLVILPLFMAGADSLSPHSRHYTILRIDEVKVASEFCNPVPKDLLKNVWDARASQSKGDHSNIPWMLFTHNPALERQHDYLII</sequence>
<dbReference type="PANTHER" id="PTHR37534">
    <property type="entry name" value="TRANSCRIPTIONAL ACTIVATOR PROTEIN UGA3"/>
    <property type="match status" value="1"/>
</dbReference>
<evidence type="ECO:0000256" key="6">
    <source>
        <dbReference type="SAM" id="MobiDB-lite"/>
    </source>
</evidence>
<evidence type="ECO:0000256" key="3">
    <source>
        <dbReference type="ARBA" id="ARBA00023125"/>
    </source>
</evidence>
<proteinExistence type="predicted"/>
<dbReference type="VEuPathDB" id="FungiDB:ASPWEDRAFT_173034"/>
<dbReference type="InterPro" id="IPR036864">
    <property type="entry name" value="Zn2-C6_fun-type_DNA-bd_sf"/>
</dbReference>
<evidence type="ECO:0000313" key="8">
    <source>
        <dbReference type="EMBL" id="OJJ36250.1"/>
    </source>
</evidence>
<dbReference type="SUPFAM" id="SSF57701">
    <property type="entry name" value="Zn2/Cys6 DNA-binding domain"/>
    <property type="match status" value="1"/>
</dbReference>
<keyword evidence="9" id="KW-1185">Reference proteome</keyword>
<feature type="region of interest" description="Disordered" evidence="6">
    <location>
        <begin position="46"/>
        <end position="108"/>
    </location>
</feature>
<dbReference type="GO" id="GO:0045944">
    <property type="term" value="P:positive regulation of transcription by RNA polymerase II"/>
    <property type="evidence" value="ECO:0007669"/>
    <property type="project" value="TreeGrafter"/>
</dbReference>
<evidence type="ECO:0000313" key="9">
    <source>
        <dbReference type="Proteomes" id="UP000184383"/>
    </source>
</evidence>
<dbReference type="GO" id="GO:0008270">
    <property type="term" value="F:zinc ion binding"/>
    <property type="evidence" value="ECO:0007669"/>
    <property type="project" value="InterPro"/>
</dbReference>
<comment type="subcellular location">
    <subcellularLocation>
        <location evidence="1">Nucleus</location>
    </subcellularLocation>
</comment>
<dbReference type="GeneID" id="63746862"/>
<dbReference type="InterPro" id="IPR021858">
    <property type="entry name" value="Fun_TF"/>
</dbReference>
<accession>A0A1L9RMR9</accession>
<dbReference type="GO" id="GO:0000981">
    <property type="term" value="F:DNA-binding transcription factor activity, RNA polymerase II-specific"/>
    <property type="evidence" value="ECO:0007669"/>
    <property type="project" value="InterPro"/>
</dbReference>
<dbReference type="OrthoDB" id="25818at2759"/>
<dbReference type="InterPro" id="IPR001138">
    <property type="entry name" value="Zn2Cys6_DnaBD"/>
</dbReference>
<name>A0A1L9RMR9_ASPWE</name>
<dbReference type="Proteomes" id="UP000184383">
    <property type="component" value="Unassembled WGS sequence"/>
</dbReference>
<protein>
    <recommendedName>
        <fullName evidence="7">Zn(2)-C6 fungal-type domain-containing protein</fullName>
    </recommendedName>
</protein>
<evidence type="ECO:0000256" key="1">
    <source>
        <dbReference type="ARBA" id="ARBA00004123"/>
    </source>
</evidence>
<evidence type="ECO:0000256" key="4">
    <source>
        <dbReference type="ARBA" id="ARBA00023163"/>
    </source>
</evidence>
<dbReference type="Pfam" id="PF00172">
    <property type="entry name" value="Zn_clus"/>
    <property type="match status" value="1"/>
</dbReference>
<reference evidence="9" key="1">
    <citation type="journal article" date="2017" name="Genome Biol.">
        <title>Comparative genomics reveals high biological diversity and specific adaptations in the industrially and medically important fungal genus Aspergillus.</title>
        <authorList>
            <person name="de Vries R.P."/>
            <person name="Riley R."/>
            <person name="Wiebenga A."/>
            <person name="Aguilar-Osorio G."/>
            <person name="Amillis S."/>
            <person name="Uchima C.A."/>
            <person name="Anderluh G."/>
            <person name="Asadollahi M."/>
            <person name="Askin M."/>
            <person name="Barry K."/>
            <person name="Battaglia E."/>
            <person name="Bayram O."/>
            <person name="Benocci T."/>
            <person name="Braus-Stromeyer S.A."/>
            <person name="Caldana C."/>
            <person name="Canovas D."/>
            <person name="Cerqueira G.C."/>
            <person name="Chen F."/>
            <person name="Chen W."/>
            <person name="Choi C."/>
            <person name="Clum A."/>
            <person name="Dos Santos R.A."/>
            <person name="Damasio A.R."/>
            <person name="Diallinas G."/>
            <person name="Emri T."/>
            <person name="Fekete E."/>
            <person name="Flipphi M."/>
            <person name="Freyberg S."/>
            <person name="Gallo A."/>
            <person name="Gournas C."/>
            <person name="Habgood R."/>
            <person name="Hainaut M."/>
            <person name="Harispe M.L."/>
            <person name="Henrissat B."/>
            <person name="Hilden K.S."/>
            <person name="Hope R."/>
            <person name="Hossain A."/>
            <person name="Karabika E."/>
            <person name="Karaffa L."/>
            <person name="Karanyi Z."/>
            <person name="Krasevec N."/>
            <person name="Kuo A."/>
            <person name="Kusch H."/>
            <person name="LaButti K."/>
            <person name="Lagendijk E.L."/>
            <person name="Lapidus A."/>
            <person name="Levasseur A."/>
            <person name="Lindquist E."/>
            <person name="Lipzen A."/>
            <person name="Logrieco A.F."/>
            <person name="MacCabe A."/>
            <person name="Maekelae M.R."/>
            <person name="Malavazi I."/>
            <person name="Melin P."/>
            <person name="Meyer V."/>
            <person name="Mielnichuk N."/>
            <person name="Miskei M."/>
            <person name="Molnar A.P."/>
            <person name="Mule G."/>
            <person name="Ngan C.Y."/>
            <person name="Orejas M."/>
            <person name="Orosz E."/>
            <person name="Ouedraogo J.P."/>
            <person name="Overkamp K.M."/>
            <person name="Park H.-S."/>
            <person name="Perrone G."/>
            <person name="Piumi F."/>
            <person name="Punt P.J."/>
            <person name="Ram A.F."/>
            <person name="Ramon A."/>
            <person name="Rauscher S."/>
            <person name="Record E."/>
            <person name="Riano-Pachon D.M."/>
            <person name="Robert V."/>
            <person name="Roehrig J."/>
            <person name="Ruller R."/>
            <person name="Salamov A."/>
            <person name="Salih N.S."/>
            <person name="Samson R.A."/>
            <person name="Sandor E."/>
            <person name="Sanguinetti M."/>
            <person name="Schuetze T."/>
            <person name="Sepcic K."/>
            <person name="Shelest E."/>
            <person name="Sherlock G."/>
            <person name="Sophianopoulou V."/>
            <person name="Squina F.M."/>
            <person name="Sun H."/>
            <person name="Susca A."/>
            <person name="Todd R.B."/>
            <person name="Tsang A."/>
            <person name="Unkles S.E."/>
            <person name="van de Wiele N."/>
            <person name="van Rossen-Uffink D."/>
            <person name="Oliveira J.V."/>
            <person name="Vesth T.C."/>
            <person name="Visser J."/>
            <person name="Yu J.-H."/>
            <person name="Zhou M."/>
            <person name="Andersen M.R."/>
            <person name="Archer D.B."/>
            <person name="Baker S.E."/>
            <person name="Benoit I."/>
            <person name="Brakhage A.A."/>
            <person name="Braus G.H."/>
            <person name="Fischer R."/>
            <person name="Frisvad J.C."/>
            <person name="Goldman G.H."/>
            <person name="Houbraken J."/>
            <person name="Oakley B."/>
            <person name="Pocsi I."/>
            <person name="Scazzocchio C."/>
            <person name="Seiboth B."/>
            <person name="vanKuyk P.A."/>
            <person name="Wortman J."/>
            <person name="Dyer P.S."/>
            <person name="Grigoriev I.V."/>
        </authorList>
    </citation>
    <scope>NUCLEOTIDE SEQUENCE [LARGE SCALE GENOMIC DNA]</scope>
    <source>
        <strain evidence="9">DTO 134E9</strain>
    </source>
</reference>
<feature type="domain" description="Zn(2)-C6 fungal-type" evidence="7">
    <location>
        <begin position="7"/>
        <end position="35"/>
    </location>
</feature>
<evidence type="ECO:0000256" key="5">
    <source>
        <dbReference type="ARBA" id="ARBA00023242"/>
    </source>
</evidence>
<dbReference type="AlphaFoldDB" id="A0A1L9RMR9"/>
<keyword evidence="3" id="KW-0238">DNA-binding</keyword>
<dbReference type="STRING" id="1073089.A0A1L9RMR9"/>
<dbReference type="PANTHER" id="PTHR37534:SF49">
    <property type="entry name" value="LYSINE BIOSYNTHESIS REGULATORY PROTEIN LYS14"/>
    <property type="match status" value="1"/>
</dbReference>
<evidence type="ECO:0000259" key="7">
    <source>
        <dbReference type="PROSITE" id="PS50048"/>
    </source>
</evidence>
<dbReference type="GO" id="GO:0005634">
    <property type="term" value="C:nucleus"/>
    <property type="evidence" value="ECO:0007669"/>
    <property type="project" value="UniProtKB-SubCell"/>
</dbReference>
<dbReference type="PROSITE" id="PS50048">
    <property type="entry name" value="ZN2_CY6_FUNGAL_2"/>
    <property type="match status" value="1"/>
</dbReference>
<dbReference type="GO" id="GO:0000976">
    <property type="term" value="F:transcription cis-regulatory region binding"/>
    <property type="evidence" value="ECO:0007669"/>
    <property type="project" value="TreeGrafter"/>
</dbReference>
<keyword evidence="5" id="KW-0539">Nucleus</keyword>